<accession>B0G8Z6</accession>
<dbReference type="PaxDb" id="411461-DORFOR_02758"/>
<protein>
    <submittedName>
        <fullName evidence="1">Uncharacterized protein</fullName>
    </submittedName>
</protein>
<dbReference type="EMBL" id="AAXA02000015">
    <property type="protein sequence ID" value="EDR46150.1"/>
    <property type="molecule type" value="Genomic_DNA"/>
</dbReference>
<dbReference type="AlphaFoldDB" id="B0G8Z6"/>
<evidence type="ECO:0000313" key="2">
    <source>
        <dbReference type="Proteomes" id="UP000005359"/>
    </source>
</evidence>
<dbReference type="STRING" id="411461.DORFOR_02758"/>
<comment type="caution">
    <text evidence="1">The sequence shown here is derived from an EMBL/GenBank/DDBJ whole genome shotgun (WGS) entry which is preliminary data.</text>
</comment>
<reference evidence="1 2" key="1">
    <citation type="submission" date="2007-10" db="EMBL/GenBank/DDBJ databases">
        <title>Draft genome sequence of Dorea formicigenerans(ATCC 27755).</title>
        <authorList>
            <person name="Sudarsanam P."/>
            <person name="Ley R."/>
            <person name="Guruge J."/>
            <person name="Turnbaugh P.J."/>
            <person name="Mahowald M."/>
            <person name="Liep D."/>
            <person name="Gordon J."/>
        </authorList>
    </citation>
    <scope>NUCLEOTIDE SEQUENCE [LARGE SCALE GENOMIC DNA]</scope>
    <source>
        <strain evidence="1 2">ATCC 27755</strain>
    </source>
</reference>
<dbReference type="Proteomes" id="UP000005359">
    <property type="component" value="Unassembled WGS sequence"/>
</dbReference>
<proteinExistence type="predicted"/>
<name>B0G8Z6_9FIRM</name>
<reference evidence="1 2" key="2">
    <citation type="submission" date="2007-10" db="EMBL/GenBank/DDBJ databases">
        <authorList>
            <person name="Fulton L."/>
            <person name="Clifton S."/>
            <person name="Fulton B."/>
            <person name="Xu J."/>
            <person name="Minx P."/>
            <person name="Pepin K.H."/>
            <person name="Johnson M."/>
            <person name="Thiruvilangam P."/>
            <person name="Bhonagiri V."/>
            <person name="Nash W.E."/>
            <person name="Wang C."/>
            <person name="Mardis E.R."/>
            <person name="Wilson R.K."/>
        </authorList>
    </citation>
    <scope>NUCLEOTIDE SEQUENCE [LARGE SCALE GENOMIC DNA]</scope>
    <source>
        <strain evidence="1 2">ATCC 27755</strain>
    </source>
</reference>
<evidence type="ECO:0000313" key="1">
    <source>
        <dbReference type="EMBL" id="EDR46150.1"/>
    </source>
</evidence>
<organism evidence="1 2">
    <name type="scientific">Dorea formicigenerans ATCC 27755</name>
    <dbReference type="NCBI Taxonomy" id="411461"/>
    <lineage>
        <taxon>Bacteria</taxon>
        <taxon>Bacillati</taxon>
        <taxon>Bacillota</taxon>
        <taxon>Clostridia</taxon>
        <taxon>Lachnospirales</taxon>
        <taxon>Lachnospiraceae</taxon>
        <taxon>Dorea</taxon>
    </lineage>
</organism>
<sequence length="41" mass="4861">MKKPRPQLEKEGFVYTTCTIRIPTILALAKWQRSIGLRFRL</sequence>
<gene>
    <name evidence="1" type="ORF">DORFOR_02758</name>
</gene>